<evidence type="ECO:0000313" key="1">
    <source>
        <dbReference type="EMBL" id="WNZ47503.1"/>
    </source>
</evidence>
<dbReference type="RefSeq" id="WP_316428152.1">
    <property type="nucleotide sequence ID" value="NZ_CP130144.1"/>
</dbReference>
<name>A0AA96WYG4_LEPBY</name>
<dbReference type="PANTHER" id="PTHR39550:SF1">
    <property type="entry name" value="SLL0658 PROTEIN"/>
    <property type="match status" value="1"/>
</dbReference>
<proteinExistence type="predicted"/>
<protein>
    <submittedName>
        <fullName evidence="1">DUF3368 domain-containing protein</fullName>
    </submittedName>
</protein>
<sequence>MSVISDTSPLRYLILIEQIELLPQLYDQIIIPEVVQQELQTSNSPIAVQQWINQPPPWLTVQALSQPPDPSLNRLDPGEQAAIALAEQLNARLLLIDERYGRKIALQRGLQILGIIGLLDEAATQGLIHFPTILDRLQQTNFRISPRLLETLLNKYL</sequence>
<gene>
    <name evidence="1" type="ORF">Q2T42_06625</name>
</gene>
<accession>A0AA96WYG4</accession>
<dbReference type="Pfam" id="PF11848">
    <property type="entry name" value="DUF3368"/>
    <property type="match status" value="1"/>
</dbReference>
<organism evidence="1">
    <name type="scientific">Leptolyngbya boryana CZ1</name>
    <dbReference type="NCBI Taxonomy" id="3060204"/>
    <lineage>
        <taxon>Bacteria</taxon>
        <taxon>Bacillati</taxon>
        <taxon>Cyanobacteriota</taxon>
        <taxon>Cyanophyceae</taxon>
        <taxon>Leptolyngbyales</taxon>
        <taxon>Leptolyngbyaceae</taxon>
        <taxon>Leptolyngbya group</taxon>
        <taxon>Leptolyngbya</taxon>
    </lineage>
</organism>
<reference evidence="1" key="1">
    <citation type="journal article" date="2023" name="Plants (Basel)">
        <title>Genomic Analysis of Leptolyngbya boryana CZ1 Reveals Efficient Carbon Fixation Modules.</title>
        <authorList>
            <person name="Bai X."/>
            <person name="Wang H."/>
            <person name="Cheng W."/>
            <person name="Wang J."/>
            <person name="Ma M."/>
            <person name="Hu H."/>
            <person name="Song Z."/>
            <person name="Ma H."/>
            <person name="Fan Y."/>
            <person name="Du C."/>
            <person name="Xu J."/>
        </authorList>
    </citation>
    <scope>NUCLEOTIDE SEQUENCE</scope>
    <source>
        <strain evidence="1">CZ1</strain>
    </source>
</reference>
<reference evidence="1" key="2">
    <citation type="submission" date="2023-07" db="EMBL/GenBank/DDBJ databases">
        <authorList>
            <person name="Bai X.-H."/>
            <person name="Wang H.-H."/>
            <person name="Wang J."/>
            <person name="Ma M.-Y."/>
            <person name="Hu H.-H."/>
            <person name="Song Z.-L."/>
            <person name="Ma H.-G."/>
            <person name="Fan Y."/>
            <person name="Du C.-Y."/>
            <person name="Xu J.-C."/>
        </authorList>
    </citation>
    <scope>NUCLEOTIDE SEQUENCE</scope>
    <source>
        <strain evidence="1">CZ1</strain>
    </source>
</reference>
<dbReference type="EMBL" id="CP130144">
    <property type="protein sequence ID" value="WNZ47503.1"/>
    <property type="molecule type" value="Genomic_DNA"/>
</dbReference>
<dbReference type="InterPro" id="IPR021799">
    <property type="entry name" value="PIN-like_prokaryotic"/>
</dbReference>
<dbReference type="AlphaFoldDB" id="A0AA96WYG4"/>
<dbReference type="PANTHER" id="PTHR39550">
    <property type="entry name" value="SLL0658 PROTEIN"/>
    <property type="match status" value="1"/>
</dbReference>